<dbReference type="SUPFAM" id="SSF89447">
    <property type="entry name" value="AbrB/MazE/MraZ-like"/>
    <property type="match status" value="1"/>
</dbReference>
<dbReference type="SMART" id="SM00966">
    <property type="entry name" value="SpoVT_AbrB"/>
    <property type="match status" value="1"/>
</dbReference>
<dbReference type="AlphaFoldDB" id="A0A2S9GV72"/>
<name>A0A2S9GV72_9BURK</name>
<dbReference type="Gene3D" id="2.10.260.10">
    <property type="match status" value="1"/>
</dbReference>
<gene>
    <name evidence="3" type="ORF">S2091_3714</name>
</gene>
<comment type="caution">
    <text evidence="3">The sequence shown here is derived from an EMBL/GenBank/DDBJ whole genome shotgun (WGS) entry which is preliminary data.</text>
</comment>
<dbReference type="Proteomes" id="UP000237839">
    <property type="component" value="Unassembled WGS sequence"/>
</dbReference>
<accession>A0A2S9GV72</accession>
<sequence>MTTATMTTKGQITIPAPIRAALGLEAGSRIEFIEIQKGQFAIIPATSPVLALKGMLHMPEKPITIEAMNQAIAAQAAKAR</sequence>
<dbReference type="GO" id="GO:0003677">
    <property type="term" value="F:DNA binding"/>
    <property type="evidence" value="ECO:0007669"/>
    <property type="project" value="UniProtKB-UniRule"/>
</dbReference>
<evidence type="ECO:0000313" key="4">
    <source>
        <dbReference type="Proteomes" id="UP000237839"/>
    </source>
</evidence>
<feature type="domain" description="SpoVT-AbrB" evidence="2">
    <location>
        <begin position="1"/>
        <end position="47"/>
    </location>
</feature>
<dbReference type="PROSITE" id="PS51740">
    <property type="entry name" value="SPOVT_ABRB"/>
    <property type="match status" value="1"/>
</dbReference>
<dbReference type="EMBL" id="PUGF01000021">
    <property type="protein sequence ID" value="PRC91598.1"/>
    <property type="molecule type" value="Genomic_DNA"/>
</dbReference>
<dbReference type="Pfam" id="PF04014">
    <property type="entry name" value="MazE_antitoxin"/>
    <property type="match status" value="1"/>
</dbReference>
<reference evidence="3 4" key="1">
    <citation type="submission" date="2018-02" db="EMBL/GenBank/DDBJ databases">
        <title>Solimicrobium silvestre gen. nov., sp. nov., isolated from alpine forest soil.</title>
        <authorList>
            <person name="Margesin R."/>
            <person name="Albuquerque L."/>
            <person name="Zhang D.-C."/>
            <person name="Froufe H.J.C."/>
            <person name="Severino R."/>
            <person name="Roxo I."/>
            <person name="Egas C."/>
            <person name="Da Costa M.S."/>
        </authorList>
    </citation>
    <scope>NUCLEOTIDE SEQUENCE [LARGE SCALE GENOMIC DNA]</scope>
    <source>
        <strain evidence="3 4">S20-91</strain>
    </source>
</reference>
<keyword evidence="4" id="KW-1185">Reference proteome</keyword>
<dbReference type="InterPro" id="IPR007159">
    <property type="entry name" value="SpoVT-AbrB_dom"/>
</dbReference>
<evidence type="ECO:0000256" key="1">
    <source>
        <dbReference type="PROSITE-ProRule" id="PRU01076"/>
    </source>
</evidence>
<dbReference type="OrthoDB" id="9811597at2"/>
<keyword evidence="1" id="KW-0238">DNA-binding</keyword>
<evidence type="ECO:0000313" key="3">
    <source>
        <dbReference type="EMBL" id="PRC91598.1"/>
    </source>
</evidence>
<evidence type="ECO:0000259" key="2">
    <source>
        <dbReference type="PROSITE" id="PS51740"/>
    </source>
</evidence>
<organism evidence="3 4">
    <name type="scientific">Solimicrobium silvestre</name>
    <dbReference type="NCBI Taxonomy" id="2099400"/>
    <lineage>
        <taxon>Bacteria</taxon>
        <taxon>Pseudomonadati</taxon>
        <taxon>Pseudomonadota</taxon>
        <taxon>Betaproteobacteria</taxon>
        <taxon>Burkholderiales</taxon>
        <taxon>Oxalobacteraceae</taxon>
        <taxon>Solimicrobium</taxon>
    </lineage>
</organism>
<dbReference type="InterPro" id="IPR037914">
    <property type="entry name" value="SpoVT-AbrB_sf"/>
</dbReference>
<protein>
    <submittedName>
        <fullName evidence="3">Transcriptional regulator, AbrB family</fullName>
    </submittedName>
</protein>
<proteinExistence type="predicted"/>
<dbReference type="NCBIfam" id="TIGR01439">
    <property type="entry name" value="lp_hng_hel_AbrB"/>
    <property type="match status" value="1"/>
</dbReference>